<feature type="region of interest" description="Disordered" evidence="1">
    <location>
        <begin position="215"/>
        <end position="234"/>
    </location>
</feature>
<proteinExistence type="predicted"/>
<feature type="compositionally biased region" description="Basic and acidic residues" evidence="1">
    <location>
        <begin position="275"/>
        <end position="291"/>
    </location>
</feature>
<feature type="region of interest" description="Disordered" evidence="1">
    <location>
        <begin position="243"/>
        <end position="291"/>
    </location>
</feature>
<dbReference type="Proteomes" id="UP000237347">
    <property type="component" value="Unassembled WGS sequence"/>
</dbReference>
<feature type="region of interest" description="Disordered" evidence="1">
    <location>
        <begin position="39"/>
        <end position="65"/>
    </location>
</feature>
<feature type="region of interest" description="Disordered" evidence="1">
    <location>
        <begin position="151"/>
        <end position="176"/>
    </location>
</feature>
<evidence type="ECO:0000256" key="1">
    <source>
        <dbReference type="SAM" id="MobiDB-lite"/>
    </source>
</evidence>
<reference evidence="2 3" key="1">
    <citation type="journal article" date="2018" name="Sci. Data">
        <title>The draft genome sequence of cork oak.</title>
        <authorList>
            <person name="Ramos A.M."/>
            <person name="Usie A."/>
            <person name="Barbosa P."/>
            <person name="Barros P.M."/>
            <person name="Capote T."/>
            <person name="Chaves I."/>
            <person name="Simoes F."/>
            <person name="Abreu I."/>
            <person name="Carrasquinho I."/>
            <person name="Faro C."/>
            <person name="Guimaraes J.B."/>
            <person name="Mendonca D."/>
            <person name="Nobrega F."/>
            <person name="Rodrigues L."/>
            <person name="Saibo N.J.M."/>
            <person name="Varela M.C."/>
            <person name="Egas C."/>
            <person name="Matos J."/>
            <person name="Miguel C.M."/>
            <person name="Oliveira M.M."/>
            <person name="Ricardo C.P."/>
            <person name="Goncalves S."/>
        </authorList>
    </citation>
    <scope>NUCLEOTIDE SEQUENCE [LARGE SCALE GENOMIC DNA]</scope>
    <source>
        <strain evidence="3">cv. HL8</strain>
    </source>
</reference>
<dbReference type="AlphaFoldDB" id="A0AAW0M2I9"/>
<comment type="caution">
    <text evidence="2">The sequence shown here is derived from an EMBL/GenBank/DDBJ whole genome shotgun (WGS) entry which is preliminary data.</text>
</comment>
<accession>A0AAW0M2I9</accession>
<evidence type="ECO:0000313" key="2">
    <source>
        <dbReference type="EMBL" id="KAK7858138.1"/>
    </source>
</evidence>
<feature type="compositionally biased region" description="Polar residues" evidence="1">
    <location>
        <begin position="220"/>
        <end position="234"/>
    </location>
</feature>
<keyword evidence="3" id="KW-1185">Reference proteome</keyword>
<feature type="compositionally biased region" description="Basic and acidic residues" evidence="1">
    <location>
        <begin position="243"/>
        <end position="267"/>
    </location>
</feature>
<feature type="compositionally biased region" description="Basic and acidic residues" evidence="1">
    <location>
        <begin position="39"/>
        <end position="48"/>
    </location>
</feature>
<feature type="compositionally biased region" description="Polar residues" evidence="1">
    <location>
        <begin position="160"/>
        <end position="174"/>
    </location>
</feature>
<sequence>MTKEVGVRIGNTLGEVEEVDIPTRDNLLGKCIRVHVDTRRGSKAKETNGEPIENSAGDSGDGETPMSTVTEMMEVVPAPVNVNGQFTAKAAIENQGKSTWIVKETCGAEKILKTNDVTRNNVILEAEFRDTVFMKSYKEESESKIQNIGGKGRIVVGPSNRDNGLRDSNVNDSNPMGRIEGHNPAANQPMGIREVFNPGLNTGKQNKEIIYTKKPKATNKENTTPAPKQSAYQSEQKCIAKEGLLGRKKDEASHRAMENGRWKRLQHDPSNNIGVEEHSEEEGPKRKTLES</sequence>
<organism evidence="2 3">
    <name type="scientific">Quercus suber</name>
    <name type="common">Cork oak</name>
    <dbReference type="NCBI Taxonomy" id="58331"/>
    <lineage>
        <taxon>Eukaryota</taxon>
        <taxon>Viridiplantae</taxon>
        <taxon>Streptophyta</taxon>
        <taxon>Embryophyta</taxon>
        <taxon>Tracheophyta</taxon>
        <taxon>Spermatophyta</taxon>
        <taxon>Magnoliopsida</taxon>
        <taxon>eudicotyledons</taxon>
        <taxon>Gunneridae</taxon>
        <taxon>Pentapetalae</taxon>
        <taxon>rosids</taxon>
        <taxon>fabids</taxon>
        <taxon>Fagales</taxon>
        <taxon>Fagaceae</taxon>
        <taxon>Quercus</taxon>
    </lineage>
</organism>
<gene>
    <name evidence="2" type="ORF">CFP56_014553</name>
</gene>
<name>A0AAW0M2I9_QUESU</name>
<dbReference type="EMBL" id="PKMF04000022">
    <property type="protein sequence ID" value="KAK7858138.1"/>
    <property type="molecule type" value="Genomic_DNA"/>
</dbReference>
<protein>
    <submittedName>
        <fullName evidence="2">Uncharacterized protein</fullName>
    </submittedName>
</protein>
<evidence type="ECO:0000313" key="3">
    <source>
        <dbReference type="Proteomes" id="UP000237347"/>
    </source>
</evidence>